<accession>A0A1M3TVH1</accession>
<evidence type="ECO:0000313" key="2">
    <source>
        <dbReference type="EMBL" id="OJZ90753.1"/>
    </source>
</evidence>
<evidence type="ECO:0000256" key="1">
    <source>
        <dbReference type="SAM" id="MobiDB-lite"/>
    </source>
</evidence>
<dbReference type="AlphaFoldDB" id="A0A1M3TVH1"/>
<evidence type="ECO:0000313" key="3">
    <source>
        <dbReference type="Proteomes" id="UP000184063"/>
    </source>
</evidence>
<dbReference type="EMBL" id="KV878237">
    <property type="protein sequence ID" value="OJZ90753.1"/>
    <property type="molecule type" value="Genomic_DNA"/>
</dbReference>
<reference evidence="3" key="1">
    <citation type="journal article" date="2017" name="Genome Biol.">
        <title>Comparative genomics reveals high biological diversity and specific adaptations in the industrially and medically important fungal genus Aspergillus.</title>
        <authorList>
            <person name="de Vries R.P."/>
            <person name="Riley R."/>
            <person name="Wiebenga A."/>
            <person name="Aguilar-Osorio G."/>
            <person name="Amillis S."/>
            <person name="Uchima C.A."/>
            <person name="Anderluh G."/>
            <person name="Asadollahi M."/>
            <person name="Askin M."/>
            <person name="Barry K."/>
            <person name="Battaglia E."/>
            <person name="Bayram O."/>
            <person name="Benocci T."/>
            <person name="Braus-Stromeyer S.A."/>
            <person name="Caldana C."/>
            <person name="Canovas D."/>
            <person name="Cerqueira G.C."/>
            <person name="Chen F."/>
            <person name="Chen W."/>
            <person name="Choi C."/>
            <person name="Clum A."/>
            <person name="Dos Santos R.A."/>
            <person name="Damasio A.R."/>
            <person name="Diallinas G."/>
            <person name="Emri T."/>
            <person name="Fekete E."/>
            <person name="Flipphi M."/>
            <person name="Freyberg S."/>
            <person name="Gallo A."/>
            <person name="Gournas C."/>
            <person name="Habgood R."/>
            <person name="Hainaut M."/>
            <person name="Harispe M.L."/>
            <person name="Henrissat B."/>
            <person name="Hilden K.S."/>
            <person name="Hope R."/>
            <person name="Hossain A."/>
            <person name="Karabika E."/>
            <person name="Karaffa L."/>
            <person name="Karanyi Z."/>
            <person name="Krasevec N."/>
            <person name="Kuo A."/>
            <person name="Kusch H."/>
            <person name="LaButti K."/>
            <person name="Lagendijk E.L."/>
            <person name="Lapidus A."/>
            <person name="Levasseur A."/>
            <person name="Lindquist E."/>
            <person name="Lipzen A."/>
            <person name="Logrieco A.F."/>
            <person name="MacCabe A."/>
            <person name="Maekelae M.R."/>
            <person name="Malavazi I."/>
            <person name="Melin P."/>
            <person name="Meyer V."/>
            <person name="Mielnichuk N."/>
            <person name="Miskei M."/>
            <person name="Molnar A.P."/>
            <person name="Mule G."/>
            <person name="Ngan C.Y."/>
            <person name="Orejas M."/>
            <person name="Orosz E."/>
            <person name="Ouedraogo J.P."/>
            <person name="Overkamp K.M."/>
            <person name="Park H.-S."/>
            <person name="Perrone G."/>
            <person name="Piumi F."/>
            <person name="Punt P.J."/>
            <person name="Ram A.F."/>
            <person name="Ramon A."/>
            <person name="Rauscher S."/>
            <person name="Record E."/>
            <person name="Riano-Pachon D.M."/>
            <person name="Robert V."/>
            <person name="Roehrig J."/>
            <person name="Ruller R."/>
            <person name="Salamov A."/>
            <person name="Salih N.S."/>
            <person name="Samson R.A."/>
            <person name="Sandor E."/>
            <person name="Sanguinetti M."/>
            <person name="Schuetze T."/>
            <person name="Sepcic K."/>
            <person name="Shelest E."/>
            <person name="Sherlock G."/>
            <person name="Sophianopoulou V."/>
            <person name="Squina F.M."/>
            <person name="Sun H."/>
            <person name="Susca A."/>
            <person name="Todd R.B."/>
            <person name="Tsang A."/>
            <person name="Unkles S.E."/>
            <person name="van de Wiele N."/>
            <person name="van Rossen-Uffink D."/>
            <person name="Oliveira J.V."/>
            <person name="Vesth T.C."/>
            <person name="Visser J."/>
            <person name="Yu J.-H."/>
            <person name="Zhou M."/>
            <person name="Andersen M.R."/>
            <person name="Archer D.B."/>
            <person name="Baker S.E."/>
            <person name="Benoit I."/>
            <person name="Brakhage A.A."/>
            <person name="Braus G.H."/>
            <person name="Fischer R."/>
            <person name="Frisvad J.C."/>
            <person name="Goldman G.H."/>
            <person name="Houbraken J."/>
            <person name="Oakley B."/>
            <person name="Pocsi I."/>
            <person name="Scazzocchio C."/>
            <person name="Seiboth B."/>
            <person name="vanKuyk P.A."/>
            <person name="Wortman J."/>
            <person name="Dyer P.S."/>
            <person name="Grigoriev I.V."/>
        </authorList>
    </citation>
    <scope>NUCLEOTIDE SEQUENCE [LARGE SCALE GENOMIC DNA]</scope>
    <source>
        <strain evidence="3">CBS 106.47</strain>
    </source>
</reference>
<dbReference type="Proteomes" id="UP000184063">
    <property type="component" value="Unassembled WGS sequence"/>
</dbReference>
<proteinExistence type="predicted"/>
<dbReference type="VEuPathDB" id="FungiDB:ASPFODRAFT_435059"/>
<protein>
    <submittedName>
        <fullName evidence="2">Uncharacterized protein</fullName>
    </submittedName>
</protein>
<gene>
    <name evidence="2" type="ORF">ASPFODRAFT_435059</name>
</gene>
<sequence>MSLSLQSTKKMVSGYEIPVLGYGVSILHPSCLVYLRVMVSTNVCIILYRSIKRASILTPTIKTQATSLINSLNSPPDVTESVTLKALELGYRHVRTPPPTPLKPPNPTNHTKLWRTIDRQRPTLQQRSRMRPRHLPLQHPALSNLLHDQDPHHAHVLRESQRSDRV</sequence>
<feature type="compositionally biased region" description="Pro residues" evidence="1">
    <location>
        <begin position="96"/>
        <end position="107"/>
    </location>
</feature>
<name>A0A1M3TVH1_ASPLC</name>
<feature type="region of interest" description="Disordered" evidence="1">
    <location>
        <begin position="95"/>
        <end position="133"/>
    </location>
</feature>
<organism evidence="2 3">
    <name type="scientific">Aspergillus luchuensis (strain CBS 106.47)</name>
    <dbReference type="NCBI Taxonomy" id="1137211"/>
    <lineage>
        <taxon>Eukaryota</taxon>
        <taxon>Fungi</taxon>
        <taxon>Dikarya</taxon>
        <taxon>Ascomycota</taxon>
        <taxon>Pezizomycotina</taxon>
        <taxon>Eurotiomycetes</taxon>
        <taxon>Eurotiomycetidae</taxon>
        <taxon>Eurotiales</taxon>
        <taxon>Aspergillaceae</taxon>
        <taxon>Aspergillus</taxon>
        <taxon>Aspergillus subgen. Circumdati</taxon>
    </lineage>
</organism>